<feature type="domain" description="Adenylosuccinate lyase PurB C-terminal" evidence="6">
    <location>
        <begin position="325"/>
        <end position="433"/>
    </location>
</feature>
<evidence type="ECO:0000256" key="2">
    <source>
        <dbReference type="ARBA" id="ARBA00004734"/>
    </source>
</evidence>
<dbReference type="Proteomes" id="UP000034581">
    <property type="component" value="Unassembled WGS sequence"/>
</dbReference>
<evidence type="ECO:0000259" key="6">
    <source>
        <dbReference type="Pfam" id="PF08328"/>
    </source>
</evidence>
<dbReference type="STRING" id="1618350.UR67_C0002G0119"/>
<dbReference type="PRINTS" id="PR00149">
    <property type="entry name" value="FUMRATELYASE"/>
</dbReference>
<dbReference type="EMBL" id="LBQB01000002">
    <property type="protein sequence ID" value="KKP69999.1"/>
    <property type="molecule type" value="Genomic_DNA"/>
</dbReference>
<dbReference type="Gene3D" id="1.10.40.30">
    <property type="entry name" value="Fumarase/aspartase (C-terminal domain)"/>
    <property type="match status" value="1"/>
</dbReference>
<dbReference type="InterPro" id="IPR013539">
    <property type="entry name" value="PurB_C"/>
</dbReference>
<dbReference type="AlphaFoldDB" id="A0A0G0BKG9"/>
<dbReference type="PROSITE" id="PS00163">
    <property type="entry name" value="FUMARATE_LYASES"/>
    <property type="match status" value="1"/>
</dbReference>
<dbReference type="InterPro" id="IPR022761">
    <property type="entry name" value="Fumarate_lyase_N"/>
</dbReference>
<dbReference type="NCBIfam" id="NF006764">
    <property type="entry name" value="PRK09285.1"/>
    <property type="match status" value="1"/>
</dbReference>
<proteinExistence type="predicted"/>
<dbReference type="Gene3D" id="1.10.275.10">
    <property type="entry name" value="Fumarase/aspartase (N-terminal domain)"/>
    <property type="match status" value="1"/>
</dbReference>
<evidence type="ECO:0000256" key="3">
    <source>
        <dbReference type="ARBA" id="ARBA00022755"/>
    </source>
</evidence>
<dbReference type="SUPFAM" id="SSF48557">
    <property type="entry name" value="L-aspartase-like"/>
    <property type="match status" value="1"/>
</dbReference>
<evidence type="ECO:0000256" key="1">
    <source>
        <dbReference type="ARBA" id="ARBA00004706"/>
    </source>
</evidence>
<comment type="pathway">
    <text evidence="2">Purine metabolism; AMP biosynthesis via de novo pathway; AMP from IMP: step 2/2.</text>
</comment>
<dbReference type="Pfam" id="PF00206">
    <property type="entry name" value="Lyase_1"/>
    <property type="match status" value="1"/>
</dbReference>
<evidence type="ECO:0000259" key="5">
    <source>
        <dbReference type="Pfam" id="PF00206"/>
    </source>
</evidence>
<organism evidence="7 8">
    <name type="scientific">candidate division CPR3 bacterium GW2011_GWF2_35_18</name>
    <dbReference type="NCBI Taxonomy" id="1618350"/>
    <lineage>
        <taxon>Bacteria</taxon>
        <taxon>Bacteria division CPR3</taxon>
    </lineage>
</organism>
<name>A0A0G0BKG9_UNCC3</name>
<accession>A0A0G0BKG9</accession>
<dbReference type="GO" id="GO:0006188">
    <property type="term" value="P:IMP biosynthetic process"/>
    <property type="evidence" value="ECO:0007669"/>
    <property type="project" value="InterPro"/>
</dbReference>
<dbReference type="Gene3D" id="1.20.200.10">
    <property type="entry name" value="Fumarase/aspartase (Central domain)"/>
    <property type="match status" value="1"/>
</dbReference>
<feature type="domain" description="Fumarate lyase N-terminal" evidence="5">
    <location>
        <begin position="52"/>
        <end position="305"/>
    </location>
</feature>
<comment type="function">
    <text evidence="4">Catalyzes two reactions in de novo purine nucleotide biosynthesis. Catalyzes the breakdown of 5-aminoimidazole- (N-succinylocarboxamide) ribotide (SAICAR or 2-[5-amino-1-(5-phospho-beta-D-ribosyl)imidazole-4-carboxamido]succinate) to 5-aminoimidazole-4-carboxamide ribotide (AICAR or 5-amino-1-(5-phospho-beta-D-ribosyl)imidazole-4-carboxamide) and fumarate, and of adenylosuccinate (ADS or N(6)-(1,2-dicarboxyethyl)-AMP) to adenosine monophosphate (AMP) and fumarate.</text>
</comment>
<evidence type="ECO:0000256" key="4">
    <source>
        <dbReference type="ARBA" id="ARBA00025012"/>
    </source>
</evidence>
<protein>
    <submittedName>
        <fullName evidence="7">Adenylosuccinate lyase</fullName>
    </submittedName>
</protein>
<keyword evidence="7" id="KW-0456">Lyase</keyword>
<dbReference type="GO" id="GO:0004018">
    <property type="term" value="F:N6-(1,2-dicarboxyethyl)AMP AMP-lyase (fumarate-forming) activity"/>
    <property type="evidence" value="ECO:0007669"/>
    <property type="project" value="InterPro"/>
</dbReference>
<comment type="caution">
    <text evidence="7">The sequence shown here is derived from an EMBL/GenBank/DDBJ whole genome shotgun (WGS) entry which is preliminary data.</text>
</comment>
<evidence type="ECO:0000313" key="8">
    <source>
        <dbReference type="Proteomes" id="UP000034581"/>
    </source>
</evidence>
<dbReference type="InterPro" id="IPR020557">
    <property type="entry name" value="Fumarate_lyase_CS"/>
</dbReference>
<dbReference type="PANTHER" id="PTHR43411">
    <property type="entry name" value="ADENYLOSUCCINATE LYASE"/>
    <property type="match status" value="1"/>
</dbReference>
<gene>
    <name evidence="7" type="ORF">UR67_C0002G0119</name>
</gene>
<dbReference type="InterPro" id="IPR024083">
    <property type="entry name" value="Fumarase/histidase_N"/>
</dbReference>
<evidence type="ECO:0000313" key="7">
    <source>
        <dbReference type="EMBL" id="KKP69999.1"/>
    </source>
</evidence>
<dbReference type="Pfam" id="PF08328">
    <property type="entry name" value="ASL_C"/>
    <property type="match status" value="1"/>
</dbReference>
<keyword evidence="3" id="KW-0658">Purine biosynthesis</keyword>
<reference evidence="7 8" key="1">
    <citation type="journal article" date="2015" name="Nature">
        <title>rRNA introns, odd ribosomes, and small enigmatic genomes across a large radiation of phyla.</title>
        <authorList>
            <person name="Brown C.T."/>
            <person name="Hug L.A."/>
            <person name="Thomas B.C."/>
            <person name="Sharon I."/>
            <person name="Castelle C.J."/>
            <person name="Singh A."/>
            <person name="Wilkins M.J."/>
            <person name="Williams K.H."/>
            <person name="Banfield J.F."/>
        </authorList>
    </citation>
    <scope>NUCLEOTIDE SEQUENCE [LARGE SCALE GENOMIC DNA]</scope>
</reference>
<dbReference type="InterPro" id="IPR047136">
    <property type="entry name" value="PurB_bact"/>
</dbReference>
<dbReference type="InterPro" id="IPR000362">
    <property type="entry name" value="Fumarate_lyase_fam"/>
</dbReference>
<dbReference type="InterPro" id="IPR008948">
    <property type="entry name" value="L-Aspartase-like"/>
</dbReference>
<sequence length="459" mass="53253">MNFLDALSPLDGRYLSLTSCLRPYFSEKALIYYRIYIEISYVVSLVRFLNVERISKQEEKKLFVWVKNLSERDFAKVKEIESETKHDVKAVEYFIRKNLPKLKLQKLSPWIHWGVTSEDINNLAFSLMTQKAKEEILLPQIKEIISKLLELSEKYLDVMMPARTHGQIAVPTTLGKELVVFASRLSYFYEKLVDLKLGGKLNGAVGNFNSFQKLYPQKDWVNFSKQFVENLSLNFSLITTQIEPATKLVYMLDLIRQVNNVFLNLAKDCWLYISYDYLMQEVVKSETGSSTMPHKVNPINFENAEGNFDLSNSLLFALSNKFPLSRLQRDLSGSTVMRNIGVAFGYMVVALKNVMRGLQKISPNKELLKNEIIGHPEMMSEALQLYLKVHGQEKAYEKVKEKVRGKKITWEEMISGLPIKFHKELENWKVENYLGLADKITKTEIKRIRKILYSNKNPK</sequence>
<dbReference type="PATRIC" id="fig|1618350.3.peg.425"/>
<dbReference type="PANTHER" id="PTHR43411:SF1">
    <property type="entry name" value="ADENYLOSUCCINATE LYASE"/>
    <property type="match status" value="1"/>
</dbReference>
<comment type="pathway">
    <text evidence="1">Purine metabolism; IMP biosynthesis via de novo pathway; 5-amino-1-(5-phospho-D-ribosyl)imidazole-4-carboxamide from 5-amino-1-(5-phospho-D-ribosyl)imidazole-4-carboxylate: step 2/2.</text>
</comment>